<feature type="transmembrane region" description="Helical" evidence="6">
    <location>
        <begin position="164"/>
        <end position="183"/>
    </location>
</feature>
<evidence type="ECO:0000256" key="1">
    <source>
        <dbReference type="ARBA" id="ARBA00004141"/>
    </source>
</evidence>
<sequence length="382" mass="42169">MSCESLSNVTCKILAPLSQAFSACVYERWSYGGVVFLTVPPVLSLALLLVYCEEVYYILRKADSKDLRNSLLWILGTFPGLMIIGTVAIFIPRGVVYLSFIYGIFVAYAVYKYYYLIIVFAGGTKSFVDKSAHNDVPLNNIPCCCLVCLPKIKNSERVTNTAKWLILQNVIFTPFFGALGVLLKADSKLYSLEGISASVYLSVLNGAATLVCMYGFKMMHQMTKSIHGMEEVHAIKGKTMCIQLLMVITGFEGMIFNVLAQLDVFPCTPPLNFLSRRRAIYNYAVVIQVFFLGILARYHFRRKDDIQRQAILNDSLTITPGENNAVFTAVDAFVEKKRSYSGTASAASAQPSSGNSSDQSNANIVAIRNDASQTYQGTSSSV</sequence>
<evidence type="ECO:0000256" key="3">
    <source>
        <dbReference type="ARBA" id="ARBA00022989"/>
    </source>
</evidence>
<dbReference type="PROSITE" id="PS50096">
    <property type="entry name" value="IQ"/>
    <property type="match status" value="1"/>
</dbReference>
<comment type="caution">
    <text evidence="7">The sequence shown here is derived from an EMBL/GenBank/DDBJ whole genome shotgun (WGS) entry which is preliminary data.</text>
</comment>
<evidence type="ECO:0000313" key="7">
    <source>
        <dbReference type="EMBL" id="CAK8689013.1"/>
    </source>
</evidence>
<keyword evidence="4 6" id="KW-0472">Membrane</keyword>
<evidence type="ECO:0000313" key="8">
    <source>
        <dbReference type="Proteomes" id="UP001642483"/>
    </source>
</evidence>
<feature type="transmembrane region" description="Helical" evidence="6">
    <location>
        <begin position="237"/>
        <end position="260"/>
    </location>
</feature>
<comment type="subcellular location">
    <subcellularLocation>
        <location evidence="1">Membrane</location>
        <topology evidence="1">Multi-pass membrane protein</topology>
    </subcellularLocation>
</comment>
<feature type="transmembrane region" description="Helical" evidence="6">
    <location>
        <begin position="29"/>
        <end position="51"/>
    </location>
</feature>
<dbReference type="InterPro" id="IPR005178">
    <property type="entry name" value="Ostalpha/TMEM184C"/>
</dbReference>
<evidence type="ECO:0000256" key="2">
    <source>
        <dbReference type="ARBA" id="ARBA00022692"/>
    </source>
</evidence>
<accession>A0ABP0GDI4</accession>
<dbReference type="Pfam" id="PF03619">
    <property type="entry name" value="Solute_trans_a"/>
    <property type="match status" value="1"/>
</dbReference>
<keyword evidence="3 6" id="KW-1133">Transmembrane helix</keyword>
<feature type="transmembrane region" description="Helical" evidence="6">
    <location>
        <begin position="195"/>
        <end position="216"/>
    </location>
</feature>
<feature type="transmembrane region" description="Helical" evidence="6">
    <location>
        <begin position="71"/>
        <end position="91"/>
    </location>
</feature>
<evidence type="ECO:0000256" key="4">
    <source>
        <dbReference type="ARBA" id="ARBA00023136"/>
    </source>
</evidence>
<protein>
    <submittedName>
        <fullName evidence="7">Uncharacterized protein</fullName>
    </submittedName>
</protein>
<dbReference type="PANTHER" id="PTHR23423">
    <property type="entry name" value="ORGANIC SOLUTE TRANSPORTER-RELATED"/>
    <property type="match status" value="1"/>
</dbReference>
<dbReference type="EMBL" id="CAWYQH010000108">
    <property type="protein sequence ID" value="CAK8689013.1"/>
    <property type="molecule type" value="Genomic_DNA"/>
</dbReference>
<gene>
    <name evidence="7" type="ORF">CVLEPA_LOCUS21003</name>
</gene>
<reference evidence="7 8" key="1">
    <citation type="submission" date="2024-02" db="EMBL/GenBank/DDBJ databases">
        <authorList>
            <person name="Daric V."/>
            <person name="Darras S."/>
        </authorList>
    </citation>
    <scope>NUCLEOTIDE SEQUENCE [LARGE SCALE GENOMIC DNA]</scope>
</reference>
<organism evidence="7 8">
    <name type="scientific">Clavelina lepadiformis</name>
    <name type="common">Light-bulb sea squirt</name>
    <name type="synonym">Ascidia lepadiformis</name>
    <dbReference type="NCBI Taxonomy" id="159417"/>
    <lineage>
        <taxon>Eukaryota</taxon>
        <taxon>Metazoa</taxon>
        <taxon>Chordata</taxon>
        <taxon>Tunicata</taxon>
        <taxon>Ascidiacea</taxon>
        <taxon>Aplousobranchia</taxon>
        <taxon>Clavelinidae</taxon>
        <taxon>Clavelina</taxon>
    </lineage>
</organism>
<feature type="region of interest" description="Disordered" evidence="5">
    <location>
        <begin position="344"/>
        <end position="363"/>
    </location>
</feature>
<keyword evidence="2 6" id="KW-0812">Transmembrane</keyword>
<name>A0ABP0GDI4_CLALP</name>
<evidence type="ECO:0000256" key="6">
    <source>
        <dbReference type="SAM" id="Phobius"/>
    </source>
</evidence>
<proteinExistence type="predicted"/>
<feature type="transmembrane region" description="Helical" evidence="6">
    <location>
        <begin position="280"/>
        <end position="300"/>
    </location>
</feature>
<keyword evidence="8" id="KW-1185">Reference proteome</keyword>
<evidence type="ECO:0000256" key="5">
    <source>
        <dbReference type="SAM" id="MobiDB-lite"/>
    </source>
</evidence>
<dbReference type="SMART" id="SM01417">
    <property type="entry name" value="Solute_trans_a"/>
    <property type="match status" value="1"/>
</dbReference>
<dbReference type="Proteomes" id="UP001642483">
    <property type="component" value="Unassembled WGS sequence"/>
</dbReference>
<feature type="transmembrane region" description="Helical" evidence="6">
    <location>
        <begin position="97"/>
        <end position="121"/>
    </location>
</feature>